<dbReference type="PANTHER" id="PTHR32552">
    <property type="entry name" value="FERRICHROME IRON RECEPTOR-RELATED"/>
    <property type="match status" value="1"/>
</dbReference>
<evidence type="ECO:0000259" key="15">
    <source>
        <dbReference type="Pfam" id="PF00593"/>
    </source>
</evidence>
<sequence>MGFSTFFFATITLCATAPLLANAQQQADTATIKPVTINAYFAEQPLLGLTASAQSLDATQIQRQQTTTLLPAINTVAGLRMEERSPGSYRLAMRGSLIRSPFGIRNTKIYLGEFPLTDAGGNTYLNLLDPNSIANIHILKGPDGSLYGANSGGVIRIDPNGFNTVADKKEIQLSAGSYGLFQQQLTIQEQVSEKYQFSIDQSFMRSDGYRDNTALLKKTVQTAHQWRYNPASSLQFFLLYADLGYRTPGGLTQAQMDENPRQSRPAAGASPGAKEQQAGIYNKTWYAGIAHQTNITQNLAHHISVFGSNTDLENPFITNYEIRSEKNLGLRTYLSLTGDNNRAFDWQMQLGLETQKGWNKIRNFDNDGGTATDLQYEDDLDNLQTSIFYRAMAKIAERWTVEGSLGLNRASIRYDRLLPADDIGVGDIDFGNIWMPRIATSYLLSKQAAVRASISKGYSAPTLAEVRSSDNSINQDLQAETGTNYEIGVRLETKNRRIVGDLAAYTYQMQNGIVRQLRDNGAEYYVNAGEMNQRGIEASLMVAIIQPKQSGVVRDLRYQGSLARNFYTFADYINGDNDFSGNKMTAVPDWTIANSLMFNFPKQIFLNVFHQYVSEMPLNDANSVYAEKYNLVQAKAGLTLPTSGRLSFQIFVGVDNLLNERYSLGNDINAFGNRFFNPAAPRNYYAGLKVAL</sequence>
<dbReference type="PANTHER" id="PTHR32552:SF81">
    <property type="entry name" value="TONB-DEPENDENT OUTER MEMBRANE RECEPTOR"/>
    <property type="match status" value="1"/>
</dbReference>
<keyword evidence="17" id="KW-0675">Receptor</keyword>
<proteinExistence type="inferred from homology"/>
<dbReference type="Pfam" id="PF07715">
    <property type="entry name" value="Plug"/>
    <property type="match status" value="1"/>
</dbReference>
<name>A0ABY7WHF2_9SPHI</name>
<protein>
    <submittedName>
        <fullName evidence="17">TonB-dependent receptor</fullName>
    </submittedName>
</protein>
<gene>
    <name evidence="17" type="ORF">PQ465_16105</name>
</gene>
<evidence type="ECO:0000313" key="17">
    <source>
        <dbReference type="EMBL" id="WDF67813.1"/>
    </source>
</evidence>
<feature type="signal peptide" evidence="14">
    <location>
        <begin position="1"/>
        <end position="23"/>
    </location>
</feature>
<feature type="region of interest" description="Disordered" evidence="13">
    <location>
        <begin position="251"/>
        <end position="274"/>
    </location>
</feature>
<comment type="similarity">
    <text evidence="11 12">Belongs to the TonB-dependent receptor family.</text>
</comment>
<dbReference type="InterPro" id="IPR037066">
    <property type="entry name" value="Plug_dom_sf"/>
</dbReference>
<evidence type="ECO:0000256" key="13">
    <source>
        <dbReference type="SAM" id="MobiDB-lite"/>
    </source>
</evidence>
<accession>A0ABY7WHF2</accession>
<evidence type="ECO:0000256" key="2">
    <source>
        <dbReference type="ARBA" id="ARBA00022448"/>
    </source>
</evidence>
<dbReference type="Proteomes" id="UP001221558">
    <property type="component" value="Chromosome"/>
</dbReference>
<dbReference type="Gene3D" id="2.40.170.20">
    <property type="entry name" value="TonB-dependent receptor, beta-barrel domain"/>
    <property type="match status" value="1"/>
</dbReference>
<dbReference type="InterPro" id="IPR000531">
    <property type="entry name" value="Beta-barrel_TonB"/>
</dbReference>
<feature type="domain" description="TonB-dependent receptor plug" evidence="16">
    <location>
        <begin position="49"/>
        <end position="153"/>
    </location>
</feature>
<evidence type="ECO:0000256" key="6">
    <source>
        <dbReference type="ARBA" id="ARBA00023004"/>
    </source>
</evidence>
<keyword evidence="8 12" id="KW-0798">TonB box</keyword>
<keyword evidence="7" id="KW-0406">Ion transport</keyword>
<dbReference type="Gene3D" id="2.170.130.10">
    <property type="entry name" value="TonB-dependent receptor, plug domain"/>
    <property type="match status" value="1"/>
</dbReference>
<keyword evidence="10 11" id="KW-0998">Cell outer membrane</keyword>
<evidence type="ECO:0000256" key="3">
    <source>
        <dbReference type="ARBA" id="ARBA00022452"/>
    </source>
</evidence>
<dbReference type="PROSITE" id="PS52016">
    <property type="entry name" value="TONB_DEPENDENT_REC_3"/>
    <property type="match status" value="1"/>
</dbReference>
<evidence type="ECO:0000256" key="7">
    <source>
        <dbReference type="ARBA" id="ARBA00023065"/>
    </source>
</evidence>
<dbReference type="InterPro" id="IPR036942">
    <property type="entry name" value="Beta-barrel_TonB_sf"/>
</dbReference>
<organism evidence="17 18">
    <name type="scientific">Sphingobacterium oryzagri</name>
    <dbReference type="NCBI Taxonomy" id="3025669"/>
    <lineage>
        <taxon>Bacteria</taxon>
        <taxon>Pseudomonadati</taxon>
        <taxon>Bacteroidota</taxon>
        <taxon>Sphingobacteriia</taxon>
        <taxon>Sphingobacteriales</taxon>
        <taxon>Sphingobacteriaceae</taxon>
        <taxon>Sphingobacterium</taxon>
    </lineage>
</organism>
<keyword evidence="4" id="KW-0410">Iron transport</keyword>
<evidence type="ECO:0000313" key="18">
    <source>
        <dbReference type="Proteomes" id="UP001221558"/>
    </source>
</evidence>
<keyword evidence="2 11" id="KW-0813">Transport</keyword>
<evidence type="ECO:0000256" key="4">
    <source>
        <dbReference type="ARBA" id="ARBA00022496"/>
    </source>
</evidence>
<comment type="subcellular location">
    <subcellularLocation>
        <location evidence="1 11">Cell outer membrane</location>
        <topology evidence="1 11">Multi-pass membrane protein</topology>
    </subcellularLocation>
</comment>
<dbReference type="InterPro" id="IPR012910">
    <property type="entry name" value="Plug_dom"/>
</dbReference>
<evidence type="ECO:0000259" key="16">
    <source>
        <dbReference type="Pfam" id="PF07715"/>
    </source>
</evidence>
<keyword evidence="18" id="KW-1185">Reference proteome</keyword>
<evidence type="ECO:0000256" key="9">
    <source>
        <dbReference type="ARBA" id="ARBA00023136"/>
    </source>
</evidence>
<feature type="domain" description="TonB-dependent receptor-like beta-barrel" evidence="15">
    <location>
        <begin position="234"/>
        <end position="657"/>
    </location>
</feature>
<dbReference type="SUPFAM" id="SSF56935">
    <property type="entry name" value="Porins"/>
    <property type="match status" value="1"/>
</dbReference>
<dbReference type="InterPro" id="IPR039426">
    <property type="entry name" value="TonB-dep_rcpt-like"/>
</dbReference>
<dbReference type="EMBL" id="CP117880">
    <property type="protein sequence ID" value="WDF67813.1"/>
    <property type="molecule type" value="Genomic_DNA"/>
</dbReference>
<keyword evidence="9 11" id="KW-0472">Membrane</keyword>
<dbReference type="Pfam" id="PF00593">
    <property type="entry name" value="TonB_dep_Rec_b-barrel"/>
    <property type="match status" value="1"/>
</dbReference>
<dbReference type="RefSeq" id="WP_274266542.1">
    <property type="nucleotide sequence ID" value="NZ_CP117880.1"/>
</dbReference>
<reference evidence="17 18" key="1">
    <citation type="submission" date="2023-02" db="EMBL/GenBank/DDBJ databases">
        <title>Genome sequence of Sphingobacterium sp. KACC 22765.</title>
        <authorList>
            <person name="Kim S."/>
            <person name="Heo J."/>
            <person name="Kwon S.-W."/>
        </authorList>
    </citation>
    <scope>NUCLEOTIDE SEQUENCE [LARGE SCALE GENOMIC DNA]</scope>
    <source>
        <strain evidence="17 18">KACC 22765</strain>
    </source>
</reference>
<evidence type="ECO:0000256" key="11">
    <source>
        <dbReference type="PROSITE-ProRule" id="PRU01360"/>
    </source>
</evidence>
<evidence type="ECO:0000256" key="14">
    <source>
        <dbReference type="SAM" id="SignalP"/>
    </source>
</evidence>
<evidence type="ECO:0000256" key="1">
    <source>
        <dbReference type="ARBA" id="ARBA00004571"/>
    </source>
</evidence>
<evidence type="ECO:0000256" key="12">
    <source>
        <dbReference type="RuleBase" id="RU003357"/>
    </source>
</evidence>
<keyword evidence="6" id="KW-0408">Iron</keyword>
<keyword evidence="3 11" id="KW-1134">Transmembrane beta strand</keyword>
<feature type="chain" id="PRO_5047116297" evidence="14">
    <location>
        <begin position="24"/>
        <end position="692"/>
    </location>
</feature>
<evidence type="ECO:0000256" key="10">
    <source>
        <dbReference type="ARBA" id="ARBA00023237"/>
    </source>
</evidence>
<evidence type="ECO:0000256" key="8">
    <source>
        <dbReference type="ARBA" id="ARBA00023077"/>
    </source>
</evidence>
<keyword evidence="5 11" id="KW-0812">Transmembrane</keyword>
<keyword evidence="14" id="KW-0732">Signal</keyword>
<evidence type="ECO:0000256" key="5">
    <source>
        <dbReference type="ARBA" id="ARBA00022692"/>
    </source>
</evidence>